<feature type="compositionally biased region" description="Low complexity" evidence="1">
    <location>
        <begin position="164"/>
        <end position="180"/>
    </location>
</feature>
<comment type="caution">
    <text evidence="2">The sequence shown here is derived from an EMBL/GenBank/DDBJ whole genome shotgun (WGS) entry which is preliminary data.</text>
</comment>
<evidence type="ECO:0000313" key="2">
    <source>
        <dbReference type="EMBL" id="CAK3963085.1"/>
    </source>
</evidence>
<gene>
    <name evidence="2" type="ORF">LECACI_7A003465</name>
</gene>
<dbReference type="GO" id="GO:0005634">
    <property type="term" value="C:nucleus"/>
    <property type="evidence" value="ECO:0007669"/>
    <property type="project" value="TreeGrafter"/>
</dbReference>
<dbReference type="Proteomes" id="UP001296104">
    <property type="component" value="Unassembled WGS sequence"/>
</dbReference>
<evidence type="ECO:0000256" key="1">
    <source>
        <dbReference type="SAM" id="MobiDB-lite"/>
    </source>
</evidence>
<protein>
    <submittedName>
        <fullName evidence="2">Uncharacterized protein</fullName>
    </submittedName>
</protein>
<name>A0AAI8YWX2_9PEZI</name>
<dbReference type="EMBL" id="CAVMBE010000017">
    <property type="protein sequence ID" value="CAK3963085.1"/>
    <property type="molecule type" value="Genomic_DNA"/>
</dbReference>
<feature type="compositionally biased region" description="Gly residues" evidence="1">
    <location>
        <begin position="186"/>
        <end position="204"/>
    </location>
</feature>
<feature type="compositionally biased region" description="Polar residues" evidence="1">
    <location>
        <begin position="329"/>
        <end position="362"/>
    </location>
</feature>
<dbReference type="CDD" id="cd23954">
    <property type="entry name" value="AMO1_CTD"/>
    <property type="match status" value="1"/>
</dbReference>
<feature type="compositionally biased region" description="Polar residues" evidence="1">
    <location>
        <begin position="262"/>
        <end position="278"/>
    </location>
</feature>
<dbReference type="AlphaFoldDB" id="A0AAI8YWX2"/>
<proteinExistence type="predicted"/>
<feature type="compositionally biased region" description="Polar residues" evidence="1">
    <location>
        <begin position="287"/>
        <end position="297"/>
    </location>
</feature>
<feature type="region of interest" description="Disordered" evidence="1">
    <location>
        <begin position="113"/>
        <end position="491"/>
    </location>
</feature>
<dbReference type="PANTHER" id="PTHR21099">
    <property type="entry name" value="RAD201"/>
    <property type="match status" value="1"/>
</dbReference>
<feature type="compositionally biased region" description="Polar residues" evidence="1">
    <location>
        <begin position="372"/>
        <end position="394"/>
    </location>
</feature>
<accession>A0AAI8YWX2</accession>
<keyword evidence="3" id="KW-1185">Reference proteome</keyword>
<feature type="compositionally biased region" description="Low complexity" evidence="1">
    <location>
        <begin position="298"/>
        <end position="326"/>
    </location>
</feature>
<feature type="compositionally biased region" description="Polar residues" evidence="1">
    <location>
        <begin position="228"/>
        <end position="247"/>
    </location>
</feature>
<dbReference type="PANTHER" id="PTHR21099:SF2">
    <property type="entry name" value="SI:CH211-113E8.11"/>
    <property type="match status" value="1"/>
</dbReference>
<reference evidence="2" key="1">
    <citation type="submission" date="2023-11" db="EMBL/GenBank/DDBJ databases">
        <authorList>
            <person name="Alioto T."/>
            <person name="Alioto T."/>
            <person name="Gomez Garrido J."/>
        </authorList>
    </citation>
    <scope>NUCLEOTIDE SEQUENCE</scope>
</reference>
<organism evidence="2 3">
    <name type="scientific">Lecanosticta acicola</name>
    <dbReference type="NCBI Taxonomy" id="111012"/>
    <lineage>
        <taxon>Eukaryota</taxon>
        <taxon>Fungi</taxon>
        <taxon>Dikarya</taxon>
        <taxon>Ascomycota</taxon>
        <taxon>Pezizomycotina</taxon>
        <taxon>Dothideomycetes</taxon>
        <taxon>Dothideomycetidae</taxon>
        <taxon>Mycosphaerellales</taxon>
        <taxon>Mycosphaerellaceae</taxon>
        <taxon>Lecanosticta</taxon>
    </lineage>
</organism>
<feature type="compositionally biased region" description="Polar residues" evidence="1">
    <location>
        <begin position="126"/>
        <end position="157"/>
    </location>
</feature>
<sequence>MRLLDQVAAGADKQFGIDAEGIRIDLTDAKEGGERPAWPFSAYAPGKDAPKQLLEGALEQSPEEMRVQCYIARASGQEQQYAQQEEALLAQVNQQIQTIKSDLEGARRFIVDGQNEHPNRNDQVLLPSSNFARPSGGPSQASGFGTSNTSTPSTFGQPTGPRPAFGAASSMAQSSGAFGQPSQLGAGSGFGKPSSLGGGSGSGFGQASSLGQQNSPFGGAPKPAAFGQPSQPGASTGGFASSSQPAFGQSGFGSAPKPAFGTPSQPTGAFGQPSQPSRYGQPPQPSAFGQPSQPASNSGFGQPSQSGGQPSAFGQPSQPGQPSAFGKPSQPSQPSAFGQPSQPAGFGQPSQPSGFGQPSQPANPFVNKPSPFGQTPQSQSSPFVTAGQNQQSRPNPFGGPSDAQSSSGGGTLFGARPTPSNTTSAAPNGKSVIRPASSSQATSWKGKPLTRDKDGNPCLQVADSSKPSGRRLERVWFPDGPPPTNVQNEGALLDPEAPQEVYEGPLGRILQGLYGFALTEGKFKDGIVPEVPPKMAWVGHDI</sequence>
<evidence type="ECO:0000313" key="3">
    <source>
        <dbReference type="Proteomes" id="UP001296104"/>
    </source>
</evidence>